<evidence type="ECO:0000256" key="3">
    <source>
        <dbReference type="SAM" id="SignalP"/>
    </source>
</evidence>
<keyword evidence="5" id="KW-1185">Reference proteome</keyword>
<accession>A0A9X4SBY0</accession>
<dbReference type="RefSeq" id="WP_068175230.1">
    <property type="nucleotide sequence ID" value="NZ_AOGK01000009.1"/>
</dbReference>
<proteinExistence type="inferred from homology"/>
<reference evidence="4" key="1">
    <citation type="submission" date="2013-01" db="EMBL/GenBank/DDBJ databases">
        <title>Genome draft of Hydrogenophaga taeniospiralis 2K1.</title>
        <authorList>
            <person name="Gomila M."/>
            <person name="Lalucat J."/>
        </authorList>
    </citation>
    <scope>NUCLEOTIDE SEQUENCE</scope>
    <source>
        <strain evidence="4">CCUG 15921</strain>
    </source>
</reference>
<evidence type="ECO:0000256" key="1">
    <source>
        <dbReference type="ARBA" id="ARBA00010013"/>
    </source>
</evidence>
<gene>
    <name evidence="4" type="ORF">H010_12129</name>
</gene>
<evidence type="ECO:0000256" key="2">
    <source>
        <dbReference type="ARBA" id="ARBA00022729"/>
    </source>
</evidence>
<feature type="signal peptide" evidence="3">
    <location>
        <begin position="1"/>
        <end position="24"/>
    </location>
</feature>
<keyword evidence="2 3" id="KW-0732">Signal</keyword>
<name>A0A9X4SBY0_9BURK</name>
<dbReference type="InterPro" id="IPR018470">
    <property type="entry name" value="Metal-bd_Tp34-typ"/>
</dbReference>
<dbReference type="Gene3D" id="2.60.40.2480">
    <property type="entry name" value="Periplasmic metal-binding protein Tp34-type"/>
    <property type="match status" value="1"/>
</dbReference>
<feature type="chain" id="PRO_5040921540" description="Iron transporter" evidence="3">
    <location>
        <begin position="25"/>
        <end position="181"/>
    </location>
</feature>
<dbReference type="Pfam" id="PF10634">
    <property type="entry name" value="Iron_transport"/>
    <property type="match status" value="1"/>
</dbReference>
<organism evidence="4 5">
    <name type="scientific">Hydrogenophaga taeniospiralis CCUG 15921</name>
    <dbReference type="NCBI Taxonomy" id="1281780"/>
    <lineage>
        <taxon>Bacteria</taxon>
        <taxon>Pseudomonadati</taxon>
        <taxon>Pseudomonadota</taxon>
        <taxon>Betaproteobacteria</taxon>
        <taxon>Burkholderiales</taxon>
        <taxon>Comamonadaceae</taxon>
        <taxon>Hydrogenophaga</taxon>
    </lineage>
</organism>
<evidence type="ECO:0000313" key="4">
    <source>
        <dbReference type="EMBL" id="MDG5976008.1"/>
    </source>
</evidence>
<comment type="similarity">
    <text evidence="1">Belongs to the UPF0423 family.</text>
</comment>
<evidence type="ECO:0008006" key="6">
    <source>
        <dbReference type="Google" id="ProtNLM"/>
    </source>
</evidence>
<protein>
    <recommendedName>
        <fullName evidence="6">Iron transporter</fullName>
    </recommendedName>
</protein>
<sequence length="181" mass="19722">MKFTPFFATLAAGAALSMSFAAHAKEFPIGTPHKLASMEIAAVYLAPVKMEPEGMMRKAEESDIHLEADIHALKDHPNGFEEGAWMPHLSIDFELVKLGTTDKVSGHFMPMVASDGPHYGDNVKLMGPGKYKLTLRISPPGGHAAHFGRHTDKETGVAPWFKPFDVSYEFTYAGTGKKGGY</sequence>
<dbReference type="PIRSF" id="PIRSF017018">
    <property type="entry name" value="Tp34"/>
    <property type="match status" value="1"/>
</dbReference>
<dbReference type="Proteomes" id="UP001152876">
    <property type="component" value="Unassembled WGS sequence"/>
</dbReference>
<comment type="caution">
    <text evidence="4">The sequence shown here is derived from an EMBL/GenBank/DDBJ whole genome shotgun (WGS) entry which is preliminary data.</text>
</comment>
<dbReference type="EMBL" id="AOGK01000009">
    <property type="protein sequence ID" value="MDG5976008.1"/>
    <property type="molecule type" value="Genomic_DNA"/>
</dbReference>
<dbReference type="OrthoDB" id="1495621at2"/>
<dbReference type="AlphaFoldDB" id="A0A9X4SBY0"/>
<dbReference type="InterPro" id="IPR038482">
    <property type="entry name" value="Tp34-type_sf"/>
</dbReference>
<evidence type="ECO:0000313" key="5">
    <source>
        <dbReference type="Proteomes" id="UP001152876"/>
    </source>
</evidence>